<evidence type="ECO:0000313" key="2">
    <source>
        <dbReference type="Proteomes" id="UP000241890"/>
    </source>
</evidence>
<name>A0A2R5G4G5_9STRA</name>
<evidence type="ECO:0000313" key="1">
    <source>
        <dbReference type="EMBL" id="GBG25916.1"/>
    </source>
</evidence>
<reference evidence="1 2" key="1">
    <citation type="submission" date="2017-12" db="EMBL/GenBank/DDBJ databases">
        <title>Sequencing, de novo assembly and annotation of complete genome of a new Thraustochytrid species, strain FCC1311.</title>
        <authorList>
            <person name="Sedici K."/>
            <person name="Godart F."/>
            <person name="Aiese Cigliano R."/>
            <person name="Sanseverino W."/>
            <person name="Barakat M."/>
            <person name="Ortet P."/>
            <person name="Marechal E."/>
            <person name="Cagnac O."/>
            <person name="Amato A."/>
        </authorList>
    </citation>
    <scope>NUCLEOTIDE SEQUENCE [LARGE SCALE GENOMIC DNA]</scope>
</reference>
<dbReference type="Proteomes" id="UP000241890">
    <property type="component" value="Unassembled WGS sequence"/>
</dbReference>
<dbReference type="AlphaFoldDB" id="A0A2R5G4G5"/>
<dbReference type="InParanoid" id="A0A2R5G4G5"/>
<sequence>MPAEKKQKPSRHGTLCENDTVDAVAVDTIQVLQHYTTEGTKDYFGEAGKLPPEAAQMHSPRYVVYHTFRDEKDDTDWIGLKLSSNSTKGSPPAVPLVPGEYKIELKLPKDLNRNVAYDTAGAIIGGISTLGAQDEEKANEAFARGLPTSYVDVQVIAGAKKYAVLSTRGILDLGLHSSFVRSFCVQPHDGDVTLQVKMHSHTVLKRLKVEAKLYRRDFHAKEMDAAEARRRATAKRGKAILHQALAAAADTPRQRLDPDVDIRHVVESFYGDMAPERLPNLDFVFRHFAGRDDDLINTIEAKYGVRFDRRGNYINR</sequence>
<proteinExistence type="predicted"/>
<accession>A0A2R5G4G5</accession>
<keyword evidence="2" id="KW-1185">Reference proteome</keyword>
<gene>
    <name evidence="1" type="ORF">FCC1311_021352</name>
</gene>
<organism evidence="1 2">
    <name type="scientific">Hondaea fermentalgiana</name>
    <dbReference type="NCBI Taxonomy" id="2315210"/>
    <lineage>
        <taxon>Eukaryota</taxon>
        <taxon>Sar</taxon>
        <taxon>Stramenopiles</taxon>
        <taxon>Bigyra</taxon>
        <taxon>Labyrinthulomycetes</taxon>
        <taxon>Thraustochytrida</taxon>
        <taxon>Thraustochytriidae</taxon>
        <taxon>Hondaea</taxon>
    </lineage>
</organism>
<protein>
    <submittedName>
        <fullName evidence="1">Uncharacterized protein</fullName>
    </submittedName>
</protein>
<comment type="caution">
    <text evidence="1">The sequence shown here is derived from an EMBL/GenBank/DDBJ whole genome shotgun (WGS) entry which is preliminary data.</text>
</comment>
<dbReference type="EMBL" id="BEYU01000016">
    <property type="protein sequence ID" value="GBG25916.1"/>
    <property type="molecule type" value="Genomic_DNA"/>
</dbReference>